<evidence type="ECO:0000313" key="2">
    <source>
        <dbReference type="Proteomes" id="UP000424527"/>
    </source>
</evidence>
<reference evidence="1 2" key="1">
    <citation type="submission" date="2019-07" db="EMBL/GenBank/DDBJ databases">
        <title>Chromosome genome assembly for large yellow croaker.</title>
        <authorList>
            <person name="Xiao S."/>
        </authorList>
    </citation>
    <scope>NUCLEOTIDE SEQUENCE [LARGE SCALE GENOMIC DNA]</scope>
    <source>
        <strain evidence="1">JMULYC20181020</strain>
        <tissue evidence="1">Muscle</tissue>
    </source>
</reference>
<protein>
    <submittedName>
        <fullName evidence="1">Uncharacterized protein</fullName>
    </submittedName>
</protein>
<name>A0A0F8AS13_LARCR</name>
<dbReference type="EMBL" id="REGW02000016">
    <property type="protein sequence ID" value="KAE8284812.1"/>
    <property type="molecule type" value="Genomic_DNA"/>
</dbReference>
<sequence>MQVGHQVTISTSLQIPPQPETAVHRNRHPILLDSVHPILFQAIINPKRGMEGSPQTPQPPRSCSSPGPGGKSCWSLDFRVAVLLMTLAGAIILLLLYRLLQLRHRLKLARARHALEYYSFFHTSTYTLKHPTPCQELPTKNGTVPEATPPLQTVTAVTPAVVITPLPPPAVTSPPPLPLPPPPVLPPPPINTPPALPPTPSVLAFPLPLPVIHTTPPSPHLSWGACSDADVYSRIGAFRPSRLSSLSNHSKVILFEHSSL</sequence>
<dbReference type="OrthoDB" id="8963759at2759"/>
<proteinExistence type="predicted"/>
<comment type="caution">
    <text evidence="1">The sequence shown here is derived from an EMBL/GenBank/DDBJ whole genome shotgun (WGS) entry which is preliminary data.</text>
</comment>
<organism evidence="1 2">
    <name type="scientific">Larimichthys crocea</name>
    <name type="common">Large yellow croaker</name>
    <name type="synonym">Pseudosciaena crocea</name>
    <dbReference type="NCBI Taxonomy" id="215358"/>
    <lineage>
        <taxon>Eukaryota</taxon>
        <taxon>Metazoa</taxon>
        <taxon>Chordata</taxon>
        <taxon>Craniata</taxon>
        <taxon>Vertebrata</taxon>
        <taxon>Euteleostomi</taxon>
        <taxon>Actinopterygii</taxon>
        <taxon>Neopterygii</taxon>
        <taxon>Teleostei</taxon>
        <taxon>Neoteleostei</taxon>
        <taxon>Acanthomorphata</taxon>
        <taxon>Eupercaria</taxon>
        <taxon>Sciaenidae</taxon>
        <taxon>Larimichthys</taxon>
    </lineage>
</organism>
<dbReference type="KEGG" id="lco:109138808"/>
<dbReference type="AlphaFoldDB" id="A0A0F8AS13"/>
<dbReference type="PRINTS" id="PR01217">
    <property type="entry name" value="PRICHEXTENSN"/>
</dbReference>
<accession>A0A0F8AS13</accession>
<dbReference type="Proteomes" id="UP000424527">
    <property type="component" value="Unassembled WGS sequence"/>
</dbReference>
<evidence type="ECO:0000313" key="1">
    <source>
        <dbReference type="EMBL" id="KAE8284812.1"/>
    </source>
</evidence>
<gene>
    <name evidence="1" type="ORF">D5F01_LYC16253</name>
</gene>
<keyword evidence="2" id="KW-1185">Reference proteome</keyword>